<evidence type="ECO:0000256" key="2">
    <source>
        <dbReference type="ARBA" id="ARBA00022723"/>
    </source>
</evidence>
<dbReference type="InterPro" id="IPR017941">
    <property type="entry name" value="Rieske_2Fe-2S"/>
</dbReference>
<feature type="domain" description="Rieske" evidence="7">
    <location>
        <begin position="151"/>
        <end position="248"/>
    </location>
</feature>
<dbReference type="InterPro" id="IPR036922">
    <property type="entry name" value="Rieske_2Fe-2S_sf"/>
</dbReference>
<proteinExistence type="predicted"/>
<feature type="compositionally biased region" description="Low complexity" evidence="5">
    <location>
        <begin position="66"/>
        <end position="85"/>
    </location>
</feature>
<sequence length="254" mass="26450">MKRPIDRYVESLLRRRRPADFVPTEDDIAIARAAIDLAAAAPDAQRPREAFVEDLRRRVADRQDAAPEPASAAPRSGGSGSPASAWPLASAWSPAARRIRGRRRFLTATALTATGVVAGVAGVAVDRAVTGSESPATDADQELTPTIGSWQTVAGAADLAEGAVLPFDLGAVSGFLRRASGRVQAVSGICTHQGCRLHLDTPGDGFVCPCHGATFSLSGAPLTRPHGSSPLPALPRLPVRIEGGNVQVYAPNQA</sequence>
<protein>
    <submittedName>
        <fullName evidence="8">Rieske (2Fe-2S) protein</fullName>
    </submittedName>
</protein>
<keyword evidence="6" id="KW-0812">Transmembrane</keyword>
<keyword evidence="1" id="KW-0001">2Fe-2S</keyword>
<evidence type="ECO:0000313" key="8">
    <source>
        <dbReference type="EMBL" id="MBS2546751.1"/>
    </source>
</evidence>
<keyword evidence="6" id="KW-1133">Transmembrane helix</keyword>
<evidence type="ECO:0000256" key="4">
    <source>
        <dbReference type="ARBA" id="ARBA00023014"/>
    </source>
</evidence>
<keyword evidence="3" id="KW-0408">Iron</keyword>
<keyword evidence="6" id="KW-0472">Membrane</keyword>
<dbReference type="Pfam" id="PF00355">
    <property type="entry name" value="Rieske"/>
    <property type="match status" value="1"/>
</dbReference>
<evidence type="ECO:0000259" key="7">
    <source>
        <dbReference type="PROSITE" id="PS51296"/>
    </source>
</evidence>
<dbReference type="Gene3D" id="2.102.10.10">
    <property type="entry name" value="Rieske [2Fe-2S] iron-sulphur domain"/>
    <property type="match status" value="1"/>
</dbReference>
<feature type="region of interest" description="Disordered" evidence="5">
    <location>
        <begin position="60"/>
        <end position="85"/>
    </location>
</feature>
<evidence type="ECO:0000256" key="5">
    <source>
        <dbReference type="SAM" id="MobiDB-lite"/>
    </source>
</evidence>
<accession>A0ABS5KL36</accession>
<feature type="transmembrane region" description="Helical" evidence="6">
    <location>
        <begin position="105"/>
        <end position="125"/>
    </location>
</feature>
<evidence type="ECO:0000313" key="9">
    <source>
        <dbReference type="Proteomes" id="UP000730482"/>
    </source>
</evidence>
<evidence type="ECO:0000256" key="3">
    <source>
        <dbReference type="ARBA" id="ARBA00023004"/>
    </source>
</evidence>
<gene>
    <name evidence="8" type="ORF">KGQ19_07710</name>
</gene>
<dbReference type="RefSeq" id="WP_194891605.1">
    <property type="nucleotide sequence ID" value="NZ_JAAFYZ010000017.1"/>
</dbReference>
<dbReference type="PROSITE" id="PS51296">
    <property type="entry name" value="RIESKE"/>
    <property type="match status" value="1"/>
</dbReference>
<dbReference type="CDD" id="cd03467">
    <property type="entry name" value="Rieske"/>
    <property type="match status" value="1"/>
</dbReference>
<dbReference type="SUPFAM" id="SSF50022">
    <property type="entry name" value="ISP domain"/>
    <property type="match status" value="1"/>
</dbReference>
<comment type="caution">
    <text evidence="8">The sequence shown here is derived from an EMBL/GenBank/DDBJ whole genome shotgun (WGS) entry which is preliminary data.</text>
</comment>
<keyword evidence="4" id="KW-0411">Iron-sulfur</keyword>
<name>A0ABS5KL36_9ACTN</name>
<keyword evidence="9" id="KW-1185">Reference proteome</keyword>
<evidence type="ECO:0000256" key="1">
    <source>
        <dbReference type="ARBA" id="ARBA00022714"/>
    </source>
</evidence>
<evidence type="ECO:0000256" key="6">
    <source>
        <dbReference type="SAM" id="Phobius"/>
    </source>
</evidence>
<organism evidence="8 9">
    <name type="scientific">Catenulispora pinistramenti</name>
    <dbReference type="NCBI Taxonomy" id="2705254"/>
    <lineage>
        <taxon>Bacteria</taxon>
        <taxon>Bacillati</taxon>
        <taxon>Actinomycetota</taxon>
        <taxon>Actinomycetes</taxon>
        <taxon>Catenulisporales</taxon>
        <taxon>Catenulisporaceae</taxon>
        <taxon>Catenulispora</taxon>
    </lineage>
</organism>
<reference evidence="8 9" key="1">
    <citation type="submission" date="2020-02" db="EMBL/GenBank/DDBJ databases">
        <title>Acidophilic actinobacteria isolated from forest soil.</title>
        <authorList>
            <person name="Golinska P."/>
        </authorList>
    </citation>
    <scope>NUCLEOTIDE SEQUENCE [LARGE SCALE GENOMIC DNA]</scope>
    <source>
        <strain evidence="8 9">NL8</strain>
    </source>
</reference>
<dbReference type="EMBL" id="JAAFYZ010000017">
    <property type="protein sequence ID" value="MBS2546751.1"/>
    <property type="molecule type" value="Genomic_DNA"/>
</dbReference>
<keyword evidence="2" id="KW-0479">Metal-binding</keyword>
<dbReference type="Proteomes" id="UP000730482">
    <property type="component" value="Unassembled WGS sequence"/>
</dbReference>